<comment type="similarity">
    <text evidence="2">Belongs to the DedA family.</text>
</comment>
<dbReference type="InterPro" id="IPR032816">
    <property type="entry name" value="VTT_dom"/>
</dbReference>
<dbReference type="Pfam" id="PF09335">
    <property type="entry name" value="VTT_dom"/>
    <property type="match status" value="1"/>
</dbReference>
<dbReference type="AlphaFoldDB" id="A0A078MMC4"/>
<keyword evidence="5 8" id="KW-1133">Transmembrane helix</keyword>
<feature type="transmembrane region" description="Helical" evidence="8">
    <location>
        <begin position="62"/>
        <end position="83"/>
    </location>
</feature>
<feature type="compositionally biased region" description="Low complexity" evidence="7">
    <location>
        <begin position="210"/>
        <end position="222"/>
    </location>
</feature>
<feature type="domain" description="VTT" evidence="9">
    <location>
        <begin position="41"/>
        <end position="165"/>
    </location>
</feature>
<keyword evidence="3" id="KW-1003">Cell membrane</keyword>
<evidence type="ECO:0000259" key="9">
    <source>
        <dbReference type="Pfam" id="PF09335"/>
    </source>
</evidence>
<evidence type="ECO:0000256" key="3">
    <source>
        <dbReference type="ARBA" id="ARBA00022475"/>
    </source>
</evidence>
<evidence type="ECO:0000256" key="8">
    <source>
        <dbReference type="SAM" id="Phobius"/>
    </source>
</evidence>
<evidence type="ECO:0000256" key="6">
    <source>
        <dbReference type="ARBA" id="ARBA00023136"/>
    </source>
</evidence>
<name>A0A078MMC4_9MICC</name>
<evidence type="ECO:0000256" key="7">
    <source>
        <dbReference type="SAM" id="MobiDB-lite"/>
    </source>
</evidence>
<dbReference type="InterPro" id="IPR051311">
    <property type="entry name" value="DedA_domain"/>
</dbReference>
<evidence type="ECO:0000256" key="4">
    <source>
        <dbReference type="ARBA" id="ARBA00022692"/>
    </source>
</evidence>
<feature type="transmembrane region" description="Helical" evidence="8">
    <location>
        <begin position="145"/>
        <end position="171"/>
    </location>
</feature>
<keyword evidence="4 8" id="KW-0812">Transmembrane</keyword>
<proteinExistence type="inferred from homology"/>
<dbReference type="PATRIC" id="fig|1461584.3.peg.733"/>
<keyword evidence="6 8" id="KW-0472">Membrane</keyword>
<dbReference type="GO" id="GO:0005886">
    <property type="term" value="C:plasma membrane"/>
    <property type="evidence" value="ECO:0007669"/>
    <property type="project" value="UniProtKB-SubCell"/>
</dbReference>
<accession>A0A078MMC4</accession>
<dbReference type="EMBL" id="LN483070">
    <property type="protein sequence ID" value="CEA07429.1"/>
    <property type="molecule type" value="Genomic_DNA"/>
</dbReference>
<comment type="subcellular location">
    <subcellularLocation>
        <location evidence="1">Cell membrane</location>
        <topology evidence="1">Multi-pass membrane protein</topology>
    </subcellularLocation>
</comment>
<dbReference type="PANTHER" id="PTHR42709">
    <property type="entry name" value="ALKALINE PHOSPHATASE LIKE PROTEIN"/>
    <property type="match status" value="1"/>
</dbReference>
<feature type="region of interest" description="Disordered" evidence="7">
    <location>
        <begin position="208"/>
        <end position="234"/>
    </location>
</feature>
<evidence type="ECO:0000256" key="5">
    <source>
        <dbReference type="ARBA" id="ARBA00022989"/>
    </source>
</evidence>
<reference evidence="10" key="1">
    <citation type="submission" date="2014-07" db="EMBL/GenBank/DDBJ databases">
        <authorList>
            <person name="Urmite Genomes Urmite Genomes"/>
        </authorList>
    </citation>
    <scope>NUCLEOTIDE SEQUENCE</scope>
    <source>
        <strain evidence="10">11W110_air</strain>
    </source>
</reference>
<evidence type="ECO:0000256" key="2">
    <source>
        <dbReference type="ARBA" id="ARBA00010792"/>
    </source>
</evidence>
<evidence type="ECO:0000313" key="10">
    <source>
        <dbReference type="EMBL" id="CEA07429.1"/>
    </source>
</evidence>
<feature type="transmembrane region" description="Helical" evidence="8">
    <location>
        <begin position="23"/>
        <end position="42"/>
    </location>
</feature>
<dbReference type="PANTHER" id="PTHR42709:SF6">
    <property type="entry name" value="UNDECAPRENYL PHOSPHATE TRANSPORTER A"/>
    <property type="match status" value="1"/>
</dbReference>
<gene>
    <name evidence="10" type="ORF">BN1051_00742</name>
</gene>
<sequence>MDVLNALMDSINTFVLTHAGQPWVYAVLFAGCLIDGFFPPVPSESLVVGLAALVYAADGPNAWAIFGVAAAGAFLGDNLAYAIGRGIGTDRWRWMRSPRMQRGIVWARRELDRRAVSLILVARFIPIGRVVVNLGAGATRYPRTWFIPLTGFSALAWAGYSTAIGVLAGAWFKDNQLLGVVVAVAVALVLGVLIDKLISRLRGATPMHPASPAEEGAGPADEAAGRSGMDGRTR</sequence>
<organism evidence="10">
    <name type="scientific">Arthrobacter saudimassiliensis</name>
    <dbReference type="NCBI Taxonomy" id="1461584"/>
    <lineage>
        <taxon>Bacteria</taxon>
        <taxon>Bacillati</taxon>
        <taxon>Actinomycetota</taxon>
        <taxon>Actinomycetes</taxon>
        <taxon>Micrococcales</taxon>
        <taxon>Micrococcaceae</taxon>
        <taxon>Arthrobacter</taxon>
    </lineage>
</organism>
<protein>
    <recommendedName>
        <fullName evidence="9">VTT domain-containing protein</fullName>
    </recommendedName>
</protein>
<feature type="transmembrane region" description="Helical" evidence="8">
    <location>
        <begin position="177"/>
        <end position="198"/>
    </location>
</feature>
<evidence type="ECO:0000256" key="1">
    <source>
        <dbReference type="ARBA" id="ARBA00004651"/>
    </source>
</evidence>